<dbReference type="EnsemblProtists" id="EOD37953">
    <property type="protein sequence ID" value="EOD37953"/>
    <property type="gene ID" value="EMIHUDRAFT_361889"/>
</dbReference>
<accession>A0A0D3J171</accession>
<name>A0A0D3J171_EMIH1</name>
<evidence type="ECO:0000313" key="1">
    <source>
        <dbReference type="EnsemblProtists" id="EOD17256"/>
    </source>
</evidence>
<dbReference type="KEGG" id="ehx:EMIHUDRAFT_370036"/>
<dbReference type="RefSeq" id="XP_005790382.1">
    <property type="nucleotide sequence ID" value="XM_005790325.1"/>
</dbReference>
<protein>
    <submittedName>
        <fullName evidence="1">Uncharacterized protein</fullName>
    </submittedName>
</protein>
<dbReference type="PaxDb" id="2903-EOD17256"/>
<dbReference type="InterPro" id="IPR036770">
    <property type="entry name" value="Ankyrin_rpt-contain_sf"/>
</dbReference>
<reference evidence="2" key="1">
    <citation type="journal article" date="2013" name="Nature">
        <title>Pan genome of the phytoplankton Emiliania underpins its global distribution.</title>
        <authorList>
            <person name="Read B.A."/>
            <person name="Kegel J."/>
            <person name="Klute M.J."/>
            <person name="Kuo A."/>
            <person name="Lefebvre S.C."/>
            <person name="Maumus F."/>
            <person name="Mayer C."/>
            <person name="Miller J."/>
            <person name="Monier A."/>
            <person name="Salamov A."/>
            <person name="Young J."/>
            <person name="Aguilar M."/>
            <person name="Claverie J.M."/>
            <person name="Frickenhaus S."/>
            <person name="Gonzalez K."/>
            <person name="Herman E.K."/>
            <person name="Lin Y.C."/>
            <person name="Napier J."/>
            <person name="Ogata H."/>
            <person name="Sarno A.F."/>
            <person name="Shmutz J."/>
            <person name="Schroeder D."/>
            <person name="de Vargas C."/>
            <person name="Verret F."/>
            <person name="von Dassow P."/>
            <person name="Valentin K."/>
            <person name="Van de Peer Y."/>
            <person name="Wheeler G."/>
            <person name="Dacks J.B."/>
            <person name="Delwiche C.F."/>
            <person name="Dyhrman S.T."/>
            <person name="Glockner G."/>
            <person name="John U."/>
            <person name="Richards T."/>
            <person name="Worden A.Z."/>
            <person name="Zhang X."/>
            <person name="Grigoriev I.V."/>
            <person name="Allen A.E."/>
            <person name="Bidle K."/>
            <person name="Borodovsky M."/>
            <person name="Bowler C."/>
            <person name="Brownlee C."/>
            <person name="Cock J.M."/>
            <person name="Elias M."/>
            <person name="Gladyshev V.N."/>
            <person name="Groth M."/>
            <person name="Guda C."/>
            <person name="Hadaegh A."/>
            <person name="Iglesias-Rodriguez M.D."/>
            <person name="Jenkins J."/>
            <person name="Jones B.M."/>
            <person name="Lawson T."/>
            <person name="Leese F."/>
            <person name="Lindquist E."/>
            <person name="Lobanov A."/>
            <person name="Lomsadze A."/>
            <person name="Malik S.B."/>
            <person name="Marsh M.E."/>
            <person name="Mackinder L."/>
            <person name="Mock T."/>
            <person name="Mueller-Roeber B."/>
            <person name="Pagarete A."/>
            <person name="Parker M."/>
            <person name="Probert I."/>
            <person name="Quesneville H."/>
            <person name="Raines C."/>
            <person name="Rensing S.A."/>
            <person name="Riano-Pachon D.M."/>
            <person name="Richier S."/>
            <person name="Rokitta S."/>
            <person name="Shiraiwa Y."/>
            <person name="Soanes D.M."/>
            <person name="van der Giezen M."/>
            <person name="Wahlund T.M."/>
            <person name="Williams B."/>
            <person name="Wilson W."/>
            <person name="Wolfe G."/>
            <person name="Wurch L.L."/>
        </authorList>
    </citation>
    <scope>NUCLEOTIDE SEQUENCE</scope>
</reference>
<evidence type="ECO:0000313" key="2">
    <source>
        <dbReference type="Proteomes" id="UP000013827"/>
    </source>
</evidence>
<dbReference type="SUPFAM" id="SSF48403">
    <property type="entry name" value="Ankyrin repeat"/>
    <property type="match status" value="1"/>
</dbReference>
<dbReference type="EnsemblProtists" id="EOD17256">
    <property type="protein sequence ID" value="EOD17256"/>
    <property type="gene ID" value="EMIHUDRAFT_370036"/>
</dbReference>
<dbReference type="HOGENOM" id="CLU_913465_0_0_1"/>
<dbReference type="AlphaFoldDB" id="A0A0D3J171"/>
<dbReference type="GeneID" id="17263405"/>
<keyword evidence="2" id="KW-1185">Reference proteome</keyword>
<dbReference type="KEGG" id="ehx:EMIHUDRAFT_361889"/>
<dbReference type="Proteomes" id="UP000013827">
    <property type="component" value="Unassembled WGS sequence"/>
</dbReference>
<proteinExistence type="predicted"/>
<dbReference type="PANTHER" id="PTHR46224">
    <property type="entry name" value="ANKYRIN REPEAT FAMILY PROTEIN"/>
    <property type="match status" value="1"/>
</dbReference>
<dbReference type="Pfam" id="PF00023">
    <property type="entry name" value="Ank"/>
    <property type="match status" value="1"/>
</dbReference>
<dbReference type="GeneID" id="17283223"/>
<reference evidence="1" key="2">
    <citation type="submission" date="2024-10" db="UniProtKB">
        <authorList>
            <consortium name="EnsemblProtists"/>
        </authorList>
    </citation>
    <scope>IDENTIFICATION</scope>
</reference>
<dbReference type="RefSeq" id="XP_005769685.1">
    <property type="nucleotide sequence ID" value="XM_005769628.1"/>
</dbReference>
<organism evidence="1 2">
    <name type="scientific">Emiliania huxleyi (strain CCMP1516)</name>
    <dbReference type="NCBI Taxonomy" id="280463"/>
    <lineage>
        <taxon>Eukaryota</taxon>
        <taxon>Haptista</taxon>
        <taxon>Haptophyta</taxon>
        <taxon>Prymnesiophyceae</taxon>
        <taxon>Isochrysidales</taxon>
        <taxon>Noelaerhabdaceae</taxon>
        <taxon>Emiliania</taxon>
    </lineage>
</organism>
<dbReference type="PANTHER" id="PTHR46224:SF6">
    <property type="entry name" value="ANKYRIN REPEAT FAMILY PROTEIN"/>
    <property type="match status" value="1"/>
</dbReference>
<dbReference type="InterPro" id="IPR051616">
    <property type="entry name" value="Cul2-RING_E3_ligase_SR"/>
</dbReference>
<sequence length="305" mass="31589">MRTERLLSVNEDRDSLLDAATHADPARLRALLARGVAADDPEAEGWEQPLAHAVSHGHTECAKLLVAAGARVNSSMVLWALEALPDGAMARILSGAPAEKKGGQAWGERHRALASSLLVRTCAQSGGPRLLQACLDMGVPADFQLTIGDSRLTPLALAAAVGEEACVEVLLHEKADPSRTAFVAGNHTTPLQLARSAGSSAVELLLRQAGASEPAAQPACAAASSDHASEVAVDASSVGADPSVCAADPADSVHERSANADLRVAKTVMGGYRSPLRSNSNSPSPPASPVCRARLQRWFSTPATE</sequence>
<dbReference type="Pfam" id="PF12796">
    <property type="entry name" value="Ank_2"/>
    <property type="match status" value="1"/>
</dbReference>
<dbReference type="Gene3D" id="1.25.40.20">
    <property type="entry name" value="Ankyrin repeat-containing domain"/>
    <property type="match status" value="2"/>
</dbReference>
<dbReference type="InterPro" id="IPR002110">
    <property type="entry name" value="Ankyrin_rpt"/>
</dbReference>
<dbReference type="SMART" id="SM00248">
    <property type="entry name" value="ANK"/>
    <property type="match status" value="3"/>
</dbReference>